<feature type="domain" description="GFO/IDH/MocA-like oxidoreductase" evidence="4">
    <location>
        <begin position="141"/>
        <end position="288"/>
    </location>
</feature>
<evidence type="ECO:0000256" key="2">
    <source>
        <dbReference type="ARBA" id="ARBA00023027"/>
    </source>
</evidence>
<dbReference type="SUPFAM" id="SSF55347">
    <property type="entry name" value="Glyceraldehyde-3-phosphate dehydrogenase-like, C-terminal domain"/>
    <property type="match status" value="1"/>
</dbReference>
<comment type="caution">
    <text evidence="5">The sequence shown here is derived from an EMBL/GenBank/DDBJ whole genome shotgun (WGS) entry which is preliminary data.</text>
</comment>
<protein>
    <submittedName>
        <fullName evidence="5">Putative oxidoreductase</fullName>
    </submittedName>
</protein>
<dbReference type="InterPro" id="IPR050463">
    <property type="entry name" value="Gfo/Idh/MocA_oxidrdct_glycsds"/>
</dbReference>
<feature type="domain" description="Gfo/Idh/MocA-like oxidoreductase N-terminal" evidence="3">
    <location>
        <begin position="6"/>
        <end position="132"/>
    </location>
</feature>
<dbReference type="EMBL" id="BAFE01000061">
    <property type="protein sequence ID" value="GAB48820.1"/>
    <property type="molecule type" value="Genomic_DNA"/>
</dbReference>
<dbReference type="RefSeq" id="WP_009482718.1">
    <property type="nucleotide sequence ID" value="NZ_BAFE01000061.1"/>
</dbReference>
<evidence type="ECO:0000313" key="5">
    <source>
        <dbReference type="EMBL" id="GAB48820.1"/>
    </source>
</evidence>
<sequence>MTREIGIGVISLGWMGRLHTRAYKQLRERYPELDVTPRLVAAADPVESFREEAVGTLGFERAYADYQELLDDPEVDVVSICGPNYLHRDMALAAVRAGKPFWIEKPMGVSAAQSEQIARAAQEAGLMTAVGFNYRHTPAIEHARSLVAAGRLGRITNVRCWFIADYASSPDGPLTWRYSKEQAGSGVFGDLLSHGFDLAQYVLSDRIDAVCAMSGTFVTERPKALGQAIGHGAVAVTEEKYPVGNEDYAAVLARFDGGALATFESSRVAHGPRAEYVVEVYGTEGSLRWNYENQMHLDVLIDADNAHHHGYTRVMSDATHGHFGRYQPGPGQLMSFDDMKSIEAALFVESVLTGEQLVPSAADAWAAAECDEACVASAADGVWHDVPAVEGPTTIGSSVGGAALPGD</sequence>
<dbReference type="STRING" id="1089455.MOPEL_083_00250"/>
<gene>
    <name evidence="5" type="ORF">MOPEL_083_00250</name>
</gene>
<dbReference type="PANTHER" id="PTHR43818">
    <property type="entry name" value="BCDNA.GH03377"/>
    <property type="match status" value="1"/>
</dbReference>
<dbReference type="OrthoDB" id="9792085at2"/>
<organism evidence="5 6">
    <name type="scientific">Mobilicoccus pelagius NBRC 104925</name>
    <dbReference type="NCBI Taxonomy" id="1089455"/>
    <lineage>
        <taxon>Bacteria</taxon>
        <taxon>Bacillati</taxon>
        <taxon>Actinomycetota</taxon>
        <taxon>Actinomycetes</taxon>
        <taxon>Micrococcales</taxon>
        <taxon>Dermatophilaceae</taxon>
        <taxon>Mobilicoccus</taxon>
    </lineage>
</organism>
<proteinExistence type="predicted"/>
<dbReference type="Gene3D" id="3.30.360.10">
    <property type="entry name" value="Dihydrodipicolinate Reductase, domain 2"/>
    <property type="match status" value="1"/>
</dbReference>
<accession>H5USW2</accession>
<evidence type="ECO:0000259" key="3">
    <source>
        <dbReference type="Pfam" id="PF01408"/>
    </source>
</evidence>
<dbReference type="Proteomes" id="UP000004367">
    <property type="component" value="Unassembled WGS sequence"/>
</dbReference>
<evidence type="ECO:0000259" key="4">
    <source>
        <dbReference type="Pfam" id="PF22725"/>
    </source>
</evidence>
<evidence type="ECO:0000313" key="6">
    <source>
        <dbReference type="Proteomes" id="UP000004367"/>
    </source>
</evidence>
<dbReference type="GO" id="GO:0016491">
    <property type="term" value="F:oxidoreductase activity"/>
    <property type="evidence" value="ECO:0007669"/>
    <property type="project" value="UniProtKB-KW"/>
</dbReference>
<evidence type="ECO:0000256" key="1">
    <source>
        <dbReference type="ARBA" id="ARBA00023002"/>
    </source>
</evidence>
<dbReference type="Pfam" id="PF01408">
    <property type="entry name" value="GFO_IDH_MocA"/>
    <property type="match status" value="1"/>
</dbReference>
<dbReference type="GO" id="GO:0000166">
    <property type="term" value="F:nucleotide binding"/>
    <property type="evidence" value="ECO:0007669"/>
    <property type="project" value="InterPro"/>
</dbReference>
<dbReference type="AlphaFoldDB" id="H5USW2"/>
<dbReference type="InterPro" id="IPR036291">
    <property type="entry name" value="NAD(P)-bd_dom_sf"/>
</dbReference>
<dbReference type="SUPFAM" id="SSF51735">
    <property type="entry name" value="NAD(P)-binding Rossmann-fold domains"/>
    <property type="match status" value="1"/>
</dbReference>
<dbReference type="PANTHER" id="PTHR43818:SF11">
    <property type="entry name" value="BCDNA.GH03377"/>
    <property type="match status" value="1"/>
</dbReference>
<dbReference type="Pfam" id="PF22725">
    <property type="entry name" value="GFO_IDH_MocA_C3"/>
    <property type="match status" value="1"/>
</dbReference>
<dbReference type="eggNOG" id="COG0673">
    <property type="taxonomic scope" value="Bacteria"/>
</dbReference>
<reference evidence="5 6" key="1">
    <citation type="submission" date="2012-02" db="EMBL/GenBank/DDBJ databases">
        <title>Whole genome shotgun sequence of Mobilicoccus pelagius NBRC 104925.</title>
        <authorList>
            <person name="Yoshida Y."/>
            <person name="Hosoyama A."/>
            <person name="Tsuchikane K."/>
            <person name="Katsumata H."/>
            <person name="Yamazaki S."/>
            <person name="Fujita N."/>
        </authorList>
    </citation>
    <scope>NUCLEOTIDE SEQUENCE [LARGE SCALE GENOMIC DNA]</scope>
    <source>
        <strain evidence="5 6">NBRC 104925</strain>
    </source>
</reference>
<dbReference type="Gene3D" id="3.40.50.720">
    <property type="entry name" value="NAD(P)-binding Rossmann-like Domain"/>
    <property type="match status" value="1"/>
</dbReference>
<dbReference type="InterPro" id="IPR055170">
    <property type="entry name" value="GFO_IDH_MocA-like_dom"/>
</dbReference>
<dbReference type="InterPro" id="IPR000683">
    <property type="entry name" value="Gfo/Idh/MocA-like_OxRdtase_N"/>
</dbReference>
<keyword evidence="1" id="KW-0560">Oxidoreductase</keyword>
<keyword evidence="2" id="KW-0520">NAD</keyword>
<keyword evidence="6" id="KW-1185">Reference proteome</keyword>
<name>H5USW2_9MICO</name>